<sequence>AKEEGRRKMEMEWRRKMDVLENERIMHDQREKQEAKFGESADSNLQLACAEAIFQNEDNCDEAEGEEVSL</sequence>
<protein>
    <submittedName>
        <fullName evidence="1">Uncharacterized protein</fullName>
    </submittedName>
</protein>
<reference evidence="1" key="1">
    <citation type="journal article" date="2019" name="Sci. Rep.">
        <title>Draft genome of Tanacetum cinerariifolium, the natural source of mosquito coil.</title>
        <authorList>
            <person name="Yamashiro T."/>
            <person name="Shiraishi A."/>
            <person name="Satake H."/>
            <person name="Nakayama K."/>
        </authorList>
    </citation>
    <scope>NUCLEOTIDE SEQUENCE</scope>
</reference>
<evidence type="ECO:0000313" key="1">
    <source>
        <dbReference type="EMBL" id="GFC58945.1"/>
    </source>
</evidence>
<name>A0A699Q4M2_TANCI</name>
<gene>
    <name evidence="1" type="ORF">Tci_830915</name>
</gene>
<proteinExistence type="predicted"/>
<dbReference type="EMBL" id="BKCJ010979467">
    <property type="protein sequence ID" value="GFC58945.1"/>
    <property type="molecule type" value="Genomic_DNA"/>
</dbReference>
<organism evidence="1">
    <name type="scientific">Tanacetum cinerariifolium</name>
    <name type="common">Dalmatian daisy</name>
    <name type="synonym">Chrysanthemum cinerariifolium</name>
    <dbReference type="NCBI Taxonomy" id="118510"/>
    <lineage>
        <taxon>Eukaryota</taxon>
        <taxon>Viridiplantae</taxon>
        <taxon>Streptophyta</taxon>
        <taxon>Embryophyta</taxon>
        <taxon>Tracheophyta</taxon>
        <taxon>Spermatophyta</taxon>
        <taxon>Magnoliopsida</taxon>
        <taxon>eudicotyledons</taxon>
        <taxon>Gunneridae</taxon>
        <taxon>Pentapetalae</taxon>
        <taxon>asterids</taxon>
        <taxon>campanulids</taxon>
        <taxon>Asterales</taxon>
        <taxon>Asteraceae</taxon>
        <taxon>Asteroideae</taxon>
        <taxon>Anthemideae</taxon>
        <taxon>Anthemidinae</taxon>
        <taxon>Tanacetum</taxon>
    </lineage>
</organism>
<feature type="non-terminal residue" evidence="1">
    <location>
        <position position="1"/>
    </location>
</feature>
<dbReference type="AlphaFoldDB" id="A0A699Q4M2"/>
<comment type="caution">
    <text evidence="1">The sequence shown here is derived from an EMBL/GenBank/DDBJ whole genome shotgun (WGS) entry which is preliminary data.</text>
</comment>
<accession>A0A699Q4M2</accession>